<accession>A0A5C6BRN5</accession>
<keyword evidence="1" id="KW-0812">Transmembrane</keyword>
<reference evidence="2 3" key="1">
    <citation type="submission" date="2019-02" db="EMBL/GenBank/DDBJ databases">
        <title>Deep-cultivation of Planctomycetes and their phenomic and genomic characterization uncovers novel biology.</title>
        <authorList>
            <person name="Wiegand S."/>
            <person name="Jogler M."/>
            <person name="Boedeker C."/>
            <person name="Pinto D."/>
            <person name="Vollmers J."/>
            <person name="Rivas-Marin E."/>
            <person name="Kohn T."/>
            <person name="Peeters S.H."/>
            <person name="Heuer A."/>
            <person name="Rast P."/>
            <person name="Oberbeckmann S."/>
            <person name="Bunk B."/>
            <person name="Jeske O."/>
            <person name="Meyerdierks A."/>
            <person name="Storesund J.E."/>
            <person name="Kallscheuer N."/>
            <person name="Luecker S."/>
            <person name="Lage O.M."/>
            <person name="Pohl T."/>
            <person name="Merkel B.J."/>
            <person name="Hornburger P."/>
            <person name="Mueller R.-W."/>
            <person name="Bruemmer F."/>
            <person name="Labrenz M."/>
            <person name="Spormann A.M."/>
            <person name="Op Den Camp H."/>
            <person name="Overmann J."/>
            <person name="Amann R."/>
            <person name="Jetten M.S.M."/>
            <person name="Mascher T."/>
            <person name="Medema M.H."/>
            <person name="Devos D.P."/>
            <person name="Kaster A.-K."/>
            <person name="Ovreas L."/>
            <person name="Rohde M."/>
            <person name="Galperin M.Y."/>
            <person name="Jogler C."/>
        </authorList>
    </citation>
    <scope>NUCLEOTIDE SEQUENCE [LARGE SCALE GENOMIC DNA]</scope>
    <source>
        <strain evidence="2 3">CA54</strain>
    </source>
</reference>
<dbReference type="AlphaFoldDB" id="A0A5C6BRN5"/>
<feature type="transmembrane region" description="Helical" evidence="1">
    <location>
        <begin position="7"/>
        <end position="25"/>
    </location>
</feature>
<proteinExistence type="predicted"/>
<keyword evidence="1" id="KW-1133">Transmembrane helix</keyword>
<name>A0A5C6BRN5_9PLAN</name>
<evidence type="ECO:0000313" key="2">
    <source>
        <dbReference type="EMBL" id="TWU13344.1"/>
    </source>
</evidence>
<dbReference type="EMBL" id="SJPP01000001">
    <property type="protein sequence ID" value="TWU13344.1"/>
    <property type="molecule type" value="Genomic_DNA"/>
</dbReference>
<sequence>MNVTIDYVVFVTIMFRMLCEIFAYAGKYFADVRAA</sequence>
<dbReference type="Proteomes" id="UP000320735">
    <property type="component" value="Unassembled WGS sequence"/>
</dbReference>
<organism evidence="2 3">
    <name type="scientific">Symmachiella macrocystis</name>
    <dbReference type="NCBI Taxonomy" id="2527985"/>
    <lineage>
        <taxon>Bacteria</taxon>
        <taxon>Pseudomonadati</taxon>
        <taxon>Planctomycetota</taxon>
        <taxon>Planctomycetia</taxon>
        <taxon>Planctomycetales</taxon>
        <taxon>Planctomycetaceae</taxon>
        <taxon>Symmachiella</taxon>
    </lineage>
</organism>
<comment type="caution">
    <text evidence="2">The sequence shown here is derived from an EMBL/GenBank/DDBJ whole genome shotgun (WGS) entry which is preliminary data.</text>
</comment>
<keyword evidence="3" id="KW-1185">Reference proteome</keyword>
<evidence type="ECO:0000313" key="3">
    <source>
        <dbReference type="Proteomes" id="UP000320735"/>
    </source>
</evidence>
<protein>
    <submittedName>
        <fullName evidence="2">Uncharacterized protein</fullName>
    </submittedName>
</protein>
<keyword evidence="1" id="KW-0472">Membrane</keyword>
<gene>
    <name evidence="2" type="ORF">CA54_21790</name>
</gene>
<evidence type="ECO:0000256" key="1">
    <source>
        <dbReference type="SAM" id="Phobius"/>
    </source>
</evidence>